<dbReference type="GO" id="GO:0006487">
    <property type="term" value="P:protein N-linked glycosylation"/>
    <property type="evidence" value="ECO:0007669"/>
    <property type="project" value="TreeGrafter"/>
</dbReference>
<dbReference type="InterPro" id="IPR008630">
    <property type="entry name" value="Glyco_trans_34"/>
</dbReference>
<keyword evidence="5" id="KW-1185">Reference proteome</keyword>
<dbReference type="EMBL" id="BDHI01000001">
    <property type="protein sequence ID" value="GCB17272.1"/>
    <property type="molecule type" value="Genomic_DNA"/>
</dbReference>
<reference evidence="4 5" key="1">
    <citation type="submission" date="2016-09" db="EMBL/GenBank/DDBJ databases">
        <title>Aspergillus awamori IFM 58123T.</title>
        <authorList>
            <person name="Kusuya Y."/>
            <person name="Shimizu M."/>
            <person name="Takahashi H."/>
            <person name="Yaguchi T."/>
        </authorList>
    </citation>
    <scope>NUCLEOTIDE SEQUENCE [LARGE SCALE GENOMIC DNA]</scope>
    <source>
        <strain evidence="4 5">IFM 58123</strain>
    </source>
</reference>
<dbReference type="SUPFAM" id="SSF53448">
    <property type="entry name" value="Nucleotide-diphospho-sugar transferases"/>
    <property type="match status" value="1"/>
</dbReference>
<gene>
    <name evidence="4" type="ORF">AAWM_00157</name>
</gene>
<keyword evidence="3 4" id="KW-0808">Transferase</keyword>
<evidence type="ECO:0000256" key="2">
    <source>
        <dbReference type="ARBA" id="ARBA00022676"/>
    </source>
</evidence>
<dbReference type="STRING" id="105351.A0A401KDE8"/>
<comment type="similarity">
    <text evidence="1">Belongs to the glycosyltransferase 34 family.</text>
</comment>
<dbReference type="PANTHER" id="PTHR31306">
    <property type="entry name" value="ALPHA-1,6-MANNOSYLTRANSFERASE MNN11-RELATED"/>
    <property type="match status" value="1"/>
</dbReference>
<dbReference type="Pfam" id="PF05637">
    <property type="entry name" value="Glyco_transf_34"/>
    <property type="match status" value="1"/>
</dbReference>
<protein>
    <submittedName>
        <fullName evidence="4">Uncharacterized alpha-1,2-galactosyltransferase C637.06</fullName>
    </submittedName>
</protein>
<evidence type="ECO:0000313" key="5">
    <source>
        <dbReference type="Proteomes" id="UP000286921"/>
    </source>
</evidence>
<dbReference type="AlphaFoldDB" id="A0A401KDE8"/>
<dbReference type="Proteomes" id="UP000286921">
    <property type="component" value="Unassembled WGS sequence"/>
</dbReference>
<organism evidence="4 5">
    <name type="scientific">Aspergillus awamori</name>
    <name type="common">Black koji mold</name>
    <dbReference type="NCBI Taxonomy" id="105351"/>
    <lineage>
        <taxon>Eukaryota</taxon>
        <taxon>Fungi</taxon>
        <taxon>Dikarya</taxon>
        <taxon>Ascomycota</taxon>
        <taxon>Pezizomycotina</taxon>
        <taxon>Eurotiomycetes</taxon>
        <taxon>Eurotiomycetidae</taxon>
        <taxon>Eurotiales</taxon>
        <taxon>Aspergillaceae</taxon>
        <taxon>Aspergillus</taxon>
    </lineage>
</organism>
<dbReference type="GO" id="GO:0000139">
    <property type="term" value="C:Golgi membrane"/>
    <property type="evidence" value="ECO:0007669"/>
    <property type="project" value="TreeGrafter"/>
</dbReference>
<sequence>MQKGYLPSGRGQRFRCKPLFHVALALFVIVGLLKTFSQFRPHETQISEPQPQAIIRKVTMVYGNKTSYYRGLKTHEEHAKKFGYPMTVLRKPILGGYWSKPAILLSTLVEELQKPEAERVQWLFWVDGDTAVMNPNIPLEIFLPPERYTDTHLLMAKDWNGINNGVFFMRVNQWAVELLSATLSYPVVHPEVGLFWADQSAMENVINENDYFSRSIAFCPLRWFNAYPRNADAIDLNPDRPVEFQLHHGDFLVHFPGAPKDRFDEIMDPYLTIAESHSPDWELPLDKTSYYKEIADYWQDKYAELFGQKLEFSSDTDDS</sequence>
<dbReference type="Gene3D" id="3.90.550.10">
    <property type="entry name" value="Spore Coat Polysaccharide Biosynthesis Protein SpsA, Chain A"/>
    <property type="match status" value="1"/>
</dbReference>
<proteinExistence type="inferred from homology"/>
<keyword evidence="2 4" id="KW-0328">Glycosyltransferase</keyword>
<dbReference type="GO" id="GO:0016757">
    <property type="term" value="F:glycosyltransferase activity"/>
    <property type="evidence" value="ECO:0007669"/>
    <property type="project" value="UniProtKB-KW"/>
</dbReference>
<evidence type="ECO:0000256" key="1">
    <source>
        <dbReference type="ARBA" id="ARBA00005664"/>
    </source>
</evidence>
<dbReference type="PANTHER" id="PTHR31306:SF8">
    <property type="entry name" value="GLYCOSYLTRANSFERASE FAMILY 34 PROTEIN"/>
    <property type="match status" value="1"/>
</dbReference>
<dbReference type="InterPro" id="IPR029044">
    <property type="entry name" value="Nucleotide-diphossugar_trans"/>
</dbReference>
<evidence type="ECO:0000256" key="3">
    <source>
        <dbReference type="ARBA" id="ARBA00022679"/>
    </source>
</evidence>
<evidence type="ECO:0000313" key="4">
    <source>
        <dbReference type="EMBL" id="GCB17272.1"/>
    </source>
</evidence>
<accession>A0A401KDE8</accession>
<name>A0A401KDE8_ASPAW</name>
<comment type="caution">
    <text evidence="4">The sequence shown here is derived from an EMBL/GenBank/DDBJ whole genome shotgun (WGS) entry which is preliminary data.</text>
</comment>